<protein>
    <recommendedName>
        <fullName evidence="4">DUF4405 domain-containing protein</fullName>
    </recommendedName>
</protein>
<evidence type="ECO:0000313" key="3">
    <source>
        <dbReference type="Proteomes" id="UP001238603"/>
    </source>
</evidence>
<feature type="transmembrane region" description="Helical" evidence="1">
    <location>
        <begin position="15"/>
        <end position="33"/>
    </location>
</feature>
<proteinExistence type="predicted"/>
<dbReference type="EMBL" id="JASVDS010000004">
    <property type="protein sequence ID" value="MDL5033352.1"/>
    <property type="molecule type" value="Genomic_DNA"/>
</dbReference>
<name>A0ABT7LKG0_9BURK</name>
<evidence type="ECO:0000313" key="2">
    <source>
        <dbReference type="EMBL" id="MDL5033352.1"/>
    </source>
</evidence>
<evidence type="ECO:0000256" key="1">
    <source>
        <dbReference type="SAM" id="Phobius"/>
    </source>
</evidence>
<keyword evidence="1" id="KW-0812">Transmembrane</keyword>
<keyword evidence="1" id="KW-1133">Transmembrane helix</keyword>
<keyword evidence="3" id="KW-1185">Reference proteome</keyword>
<sequence>MRAPLLKLPGWHKRWLYTSFAVLLTTGLVWLLLHYSREADALPSPAEAWLMRVHGLASMLALMGLGMVAGSHVPAGWRLSAQAGRLAQRRSGLWLSAGLAAAVLLAYGLLYLIPEAWHETAGWAHAGLALGVTGLWAWHRPRRHGPAG</sequence>
<dbReference type="Proteomes" id="UP001238603">
    <property type="component" value="Unassembled WGS sequence"/>
</dbReference>
<feature type="transmembrane region" description="Helical" evidence="1">
    <location>
        <begin position="53"/>
        <end position="73"/>
    </location>
</feature>
<reference evidence="2 3" key="1">
    <citation type="submission" date="2023-06" db="EMBL/GenBank/DDBJ databases">
        <title>Pelomonas sp. APW6 16S ribosomal RNA gene genome sequencing and assembly.</title>
        <authorList>
            <person name="Woo H."/>
        </authorList>
    </citation>
    <scope>NUCLEOTIDE SEQUENCE [LARGE SCALE GENOMIC DNA]</scope>
    <source>
        <strain evidence="2 3">APW6</strain>
    </source>
</reference>
<dbReference type="RefSeq" id="WP_285983437.1">
    <property type="nucleotide sequence ID" value="NZ_JASVDS010000004.1"/>
</dbReference>
<keyword evidence="1" id="KW-0472">Membrane</keyword>
<comment type="caution">
    <text evidence="2">The sequence shown here is derived from an EMBL/GenBank/DDBJ whole genome shotgun (WGS) entry which is preliminary data.</text>
</comment>
<evidence type="ECO:0008006" key="4">
    <source>
        <dbReference type="Google" id="ProtNLM"/>
    </source>
</evidence>
<organism evidence="2 3">
    <name type="scientific">Roseateles subflavus</name>
    <dbReference type="NCBI Taxonomy" id="3053353"/>
    <lineage>
        <taxon>Bacteria</taxon>
        <taxon>Pseudomonadati</taxon>
        <taxon>Pseudomonadota</taxon>
        <taxon>Betaproteobacteria</taxon>
        <taxon>Burkholderiales</taxon>
        <taxon>Sphaerotilaceae</taxon>
        <taxon>Roseateles</taxon>
    </lineage>
</organism>
<feature type="transmembrane region" description="Helical" evidence="1">
    <location>
        <begin position="120"/>
        <end position="138"/>
    </location>
</feature>
<feature type="transmembrane region" description="Helical" evidence="1">
    <location>
        <begin position="93"/>
        <end position="114"/>
    </location>
</feature>
<accession>A0ABT7LKG0</accession>
<gene>
    <name evidence="2" type="ORF">QRD43_15670</name>
</gene>